<feature type="compositionally biased region" description="Polar residues" evidence="1">
    <location>
        <begin position="227"/>
        <end position="239"/>
    </location>
</feature>
<feature type="compositionally biased region" description="Basic and acidic residues" evidence="1">
    <location>
        <begin position="313"/>
        <end position="322"/>
    </location>
</feature>
<dbReference type="EMBL" id="VSWC01000092">
    <property type="protein sequence ID" value="KAA1091113.1"/>
    <property type="molecule type" value="Genomic_DNA"/>
</dbReference>
<feature type="compositionally biased region" description="Polar residues" evidence="1">
    <location>
        <begin position="260"/>
        <end position="283"/>
    </location>
</feature>
<feature type="compositionally biased region" description="Acidic residues" evidence="1">
    <location>
        <begin position="301"/>
        <end position="312"/>
    </location>
</feature>
<gene>
    <name evidence="2" type="ORF">PGT21_025417</name>
</gene>
<sequence>MAQPRNQGYLIGNPQRVVILASASLLAQPLIYPYTSQQPQGSDNAHFLAKPVTTGQQYASPWQTPLETTFTVQADVCQIHPASSFCSADPFDQSIAESVRANQYGYVKTTSFFQCGGINSEKNEDFEVELVTNTALNNTLTADSIYSLSGKLIALNDGSTPILSYFQDTVVRVGPTGQAQPDFTNKSTVTSLGMVTSRREVASNASDSGSHLEVIVAHCDWDGQVSSVSVTSGHQTGRVNTSNPTASSSSPIQGRKFGPSTPQANKQTLPLQSTSGATSSLQRAPTPDLTTKGKSKAMSDSDTDVDEPSDNDGSEHSDDNVHDSPPPQTKRGRPRKNIVKEAAKRMRKH</sequence>
<dbReference type="OrthoDB" id="2505029at2759"/>
<comment type="caution">
    <text evidence="2">The sequence shown here is derived from an EMBL/GenBank/DDBJ whole genome shotgun (WGS) entry which is preliminary data.</text>
</comment>
<proteinExistence type="predicted"/>
<keyword evidence="3" id="KW-1185">Reference proteome</keyword>
<evidence type="ECO:0000313" key="2">
    <source>
        <dbReference type="EMBL" id="KAA1091113.1"/>
    </source>
</evidence>
<feature type="compositionally biased region" description="Basic and acidic residues" evidence="1">
    <location>
        <begin position="338"/>
        <end position="349"/>
    </location>
</feature>
<evidence type="ECO:0000256" key="1">
    <source>
        <dbReference type="SAM" id="MobiDB-lite"/>
    </source>
</evidence>
<dbReference type="AlphaFoldDB" id="A0A5B0NQB0"/>
<reference evidence="2 3" key="1">
    <citation type="submission" date="2019-05" db="EMBL/GenBank/DDBJ databases">
        <title>Emergence of the Ug99 lineage of the wheat stem rust pathogen through somatic hybridization.</title>
        <authorList>
            <person name="Li F."/>
            <person name="Upadhyaya N.M."/>
            <person name="Sperschneider J."/>
            <person name="Matny O."/>
            <person name="Nguyen-Phuc H."/>
            <person name="Mago R."/>
            <person name="Raley C."/>
            <person name="Miller M.E."/>
            <person name="Silverstein K.A.T."/>
            <person name="Henningsen E."/>
            <person name="Hirsch C.D."/>
            <person name="Visser B."/>
            <person name="Pretorius Z.A."/>
            <person name="Steffenson B.J."/>
            <person name="Schwessinger B."/>
            <person name="Dodds P.N."/>
            <person name="Figueroa M."/>
        </authorList>
    </citation>
    <scope>NUCLEOTIDE SEQUENCE [LARGE SCALE GENOMIC DNA]</scope>
    <source>
        <strain evidence="2">21-0</strain>
    </source>
</reference>
<dbReference type="Proteomes" id="UP000324748">
    <property type="component" value="Unassembled WGS sequence"/>
</dbReference>
<evidence type="ECO:0000313" key="3">
    <source>
        <dbReference type="Proteomes" id="UP000324748"/>
    </source>
</evidence>
<feature type="compositionally biased region" description="Low complexity" evidence="1">
    <location>
        <begin position="240"/>
        <end position="251"/>
    </location>
</feature>
<protein>
    <submittedName>
        <fullName evidence="2">Uncharacterized protein</fullName>
    </submittedName>
</protein>
<feature type="region of interest" description="Disordered" evidence="1">
    <location>
        <begin position="227"/>
        <end position="349"/>
    </location>
</feature>
<name>A0A5B0NQB0_PUCGR</name>
<organism evidence="2 3">
    <name type="scientific">Puccinia graminis f. sp. tritici</name>
    <dbReference type="NCBI Taxonomy" id="56615"/>
    <lineage>
        <taxon>Eukaryota</taxon>
        <taxon>Fungi</taxon>
        <taxon>Dikarya</taxon>
        <taxon>Basidiomycota</taxon>
        <taxon>Pucciniomycotina</taxon>
        <taxon>Pucciniomycetes</taxon>
        <taxon>Pucciniales</taxon>
        <taxon>Pucciniaceae</taxon>
        <taxon>Puccinia</taxon>
    </lineage>
</organism>
<accession>A0A5B0NQB0</accession>